<dbReference type="PANTHER" id="PTHR43174">
    <property type="entry name" value="UDP-N-ACETYLGLUCOSAMINE 2-EPIMERASE"/>
    <property type="match status" value="1"/>
</dbReference>
<dbReference type="InterPro" id="IPR003331">
    <property type="entry name" value="UDP_GlcNAc_Epimerase_2_dom"/>
</dbReference>
<gene>
    <name evidence="2" type="primary">neuC</name>
    <name evidence="2" type="ORF">J7561_05980</name>
</gene>
<dbReference type="RefSeq" id="WP_213403931.1">
    <property type="nucleotide sequence ID" value="NZ_JAGIBT010000005.1"/>
</dbReference>
<organism evidence="2 3">
    <name type="scientific">Wohlfahrtiimonas chitiniclastica</name>
    <dbReference type="NCBI Taxonomy" id="400946"/>
    <lineage>
        <taxon>Bacteria</taxon>
        <taxon>Pseudomonadati</taxon>
        <taxon>Pseudomonadota</taxon>
        <taxon>Gammaproteobacteria</taxon>
        <taxon>Cardiobacteriales</taxon>
        <taxon>Ignatzschineriaceae</taxon>
        <taxon>Wohlfahrtiimonas</taxon>
    </lineage>
</organism>
<proteinExistence type="predicted"/>
<dbReference type="EC" id="3.2.1.183" evidence="2"/>
<dbReference type="PANTHER" id="PTHR43174:SF3">
    <property type="entry name" value="UDP-N-ACETYLGLUCOSAMINE 2-EPIMERASE"/>
    <property type="match status" value="1"/>
</dbReference>
<sequence length="378" mass="42659">MAKVILFVTGTRADFGKLKALIQATDMLEGFEYRLFVTGMHMMARYGHTYREIEKSGFTMEKYCNQYPNEPMDLILANTINGLSRYVHEMRPDAIVIHGDRVEALAGAIVGSISNIRVIHIEGGERSGTIDDSLRHAITKLSHVHCVANAEAKARVIQLGEAAESIYVMGSADIDYMDPAKLPTLTEVKDRYDIPFDRYHIVLFHPVTTEVEQMAQHARTLVDALLASSDAFIVIYPNNDNGTHDILREYERLEGNPRIKIYPSVRFEYFLTLIHHAVSIIGNSSAGIREAPIFGVPSINIGTRQSLRFKSESIIDCDYDQREIMQAISKVNQLTERFAACEYFGTGDSQARFCQMLTDEAMWQMPIQKVFHDIVVEG</sequence>
<keyword evidence="2" id="KW-0378">Hydrolase</keyword>
<feature type="domain" description="UDP-N-acetylglucosamine 2-epimerase" evidence="1">
    <location>
        <begin position="29"/>
        <end position="357"/>
    </location>
</feature>
<dbReference type="GO" id="GO:0006047">
    <property type="term" value="P:UDP-N-acetylglucosamine metabolic process"/>
    <property type="evidence" value="ECO:0007669"/>
    <property type="project" value="InterPro"/>
</dbReference>
<dbReference type="InterPro" id="IPR029767">
    <property type="entry name" value="WecB-like"/>
</dbReference>
<dbReference type="GO" id="GO:0004553">
    <property type="term" value="F:hydrolase activity, hydrolyzing O-glycosyl compounds"/>
    <property type="evidence" value="ECO:0007669"/>
    <property type="project" value="InterPro"/>
</dbReference>
<dbReference type="NCBIfam" id="TIGR03568">
    <property type="entry name" value="NeuC_NnaA"/>
    <property type="match status" value="1"/>
</dbReference>
<keyword evidence="2" id="KW-0326">Glycosidase</keyword>
<comment type="caution">
    <text evidence="2">The sequence shown here is derived from an EMBL/GenBank/DDBJ whole genome shotgun (WGS) entry which is preliminary data.</text>
</comment>
<protein>
    <submittedName>
        <fullName evidence="2">UDP-N-acetylglucosamine 2-epimerase (Hydrolyzing)</fullName>
        <ecNumber evidence="2">3.2.1.183</ecNumber>
    </submittedName>
</protein>
<name>A0AB35BZL5_9GAMM</name>
<evidence type="ECO:0000313" key="3">
    <source>
        <dbReference type="Proteomes" id="UP000680020"/>
    </source>
</evidence>
<dbReference type="AlphaFoldDB" id="A0AB35BZL5"/>
<dbReference type="Proteomes" id="UP000680020">
    <property type="component" value="Unassembled WGS sequence"/>
</dbReference>
<dbReference type="Gene3D" id="3.40.50.2000">
    <property type="entry name" value="Glycogen Phosphorylase B"/>
    <property type="match status" value="2"/>
</dbReference>
<dbReference type="Pfam" id="PF02350">
    <property type="entry name" value="Epimerase_2"/>
    <property type="match status" value="1"/>
</dbReference>
<dbReference type="InterPro" id="IPR020004">
    <property type="entry name" value="UDP-GlcNAc_Epase"/>
</dbReference>
<accession>A0AB35BZL5</accession>
<evidence type="ECO:0000313" key="2">
    <source>
        <dbReference type="EMBL" id="MBS7824752.1"/>
    </source>
</evidence>
<evidence type="ECO:0000259" key="1">
    <source>
        <dbReference type="Pfam" id="PF02350"/>
    </source>
</evidence>
<dbReference type="EMBL" id="JAGIBU010000004">
    <property type="protein sequence ID" value="MBS7824752.1"/>
    <property type="molecule type" value="Genomic_DNA"/>
</dbReference>
<dbReference type="SUPFAM" id="SSF53756">
    <property type="entry name" value="UDP-Glycosyltransferase/glycogen phosphorylase"/>
    <property type="match status" value="1"/>
</dbReference>
<reference evidence="2" key="1">
    <citation type="submission" date="2021-03" db="EMBL/GenBank/DDBJ databases">
        <title>Identification and antibiotic profiling of Wohlfahrtiimonas chitiniclastica, an underestimated human pathogen.</title>
        <authorList>
            <person name="Kopf A."/>
            <person name="Bunk B."/>
            <person name="Coldewey S."/>
            <person name="Gunzer F."/>
            <person name="Riedel T."/>
            <person name="Schroettner P."/>
        </authorList>
    </citation>
    <scope>NUCLEOTIDE SEQUENCE</scope>
    <source>
        <strain evidence="2">DSM 100917</strain>
    </source>
</reference>